<feature type="domain" description="ChsH2 rubredoxin-like zinc ribbon" evidence="2">
    <location>
        <begin position="21"/>
        <end position="56"/>
    </location>
</feature>
<dbReference type="Proteomes" id="UP000664914">
    <property type="component" value="Plasmid pUPO218"/>
</dbReference>
<sequence length="153" mass="16306">MTDCEPGRPLPTIDMLNAPFWEAAHDGRLVVQQCAICGGHEWTPQLVCSACLSGTLVWTPVSGQGEIYALTIVRAMQVEAMPPPYVVAIVLLDEGVHMLTNIVDADPQSVRIGQRVEIAFVQERAGISLPCFRPIGNDAGIDSPLRSSAGGGP</sequence>
<keyword evidence="3" id="KW-0614">Plasmid</keyword>
<dbReference type="RefSeq" id="WP_208634695.1">
    <property type="nucleotide sequence ID" value="NZ_CP059321.1"/>
</dbReference>
<dbReference type="Gene3D" id="6.10.30.10">
    <property type="match status" value="1"/>
</dbReference>
<proteinExistence type="predicted"/>
<dbReference type="InterPro" id="IPR002878">
    <property type="entry name" value="ChsH2_C"/>
</dbReference>
<feature type="domain" description="ChsH2 C-terminal OB-fold" evidence="1">
    <location>
        <begin position="58"/>
        <end position="121"/>
    </location>
</feature>
<dbReference type="PANTHER" id="PTHR34075:SF5">
    <property type="entry name" value="BLR3430 PROTEIN"/>
    <property type="match status" value="1"/>
</dbReference>
<dbReference type="InterPro" id="IPR022002">
    <property type="entry name" value="ChsH2_Znr"/>
</dbReference>
<gene>
    <name evidence="3" type="ORF">HRJ34_28590</name>
</gene>
<dbReference type="InterPro" id="IPR012340">
    <property type="entry name" value="NA-bd_OB-fold"/>
</dbReference>
<evidence type="ECO:0000313" key="3">
    <source>
        <dbReference type="EMBL" id="QTH25006.1"/>
    </source>
</evidence>
<dbReference type="PANTHER" id="PTHR34075">
    <property type="entry name" value="BLR3430 PROTEIN"/>
    <property type="match status" value="1"/>
</dbReference>
<protein>
    <submittedName>
        <fullName evidence="3">OB-fold domain-containing protein</fullName>
    </submittedName>
</protein>
<accession>A0A975HGX3</accession>
<dbReference type="InterPro" id="IPR052513">
    <property type="entry name" value="Thioester_dehydratase-like"/>
</dbReference>
<organism evidence="3 4">
    <name type="scientific">Rhizorhabdus wittichii</name>
    <dbReference type="NCBI Taxonomy" id="160791"/>
    <lineage>
        <taxon>Bacteria</taxon>
        <taxon>Pseudomonadati</taxon>
        <taxon>Pseudomonadota</taxon>
        <taxon>Alphaproteobacteria</taxon>
        <taxon>Sphingomonadales</taxon>
        <taxon>Sphingomonadaceae</taxon>
        <taxon>Rhizorhabdus</taxon>
    </lineage>
</organism>
<dbReference type="Pfam" id="PF12172">
    <property type="entry name" value="zf-ChsH2"/>
    <property type="match status" value="1"/>
</dbReference>
<geneLocation type="plasmid" evidence="3 4">
    <name>pUPO218</name>
</geneLocation>
<dbReference type="EMBL" id="CP059321">
    <property type="protein sequence ID" value="QTH25006.1"/>
    <property type="molecule type" value="Genomic_DNA"/>
</dbReference>
<dbReference type="Pfam" id="PF01796">
    <property type="entry name" value="OB_ChsH2_C"/>
    <property type="match status" value="1"/>
</dbReference>
<name>A0A975HGX3_9SPHN</name>
<evidence type="ECO:0000259" key="2">
    <source>
        <dbReference type="Pfam" id="PF12172"/>
    </source>
</evidence>
<reference evidence="3" key="1">
    <citation type="submission" date="2020-07" db="EMBL/GenBank/DDBJ databases">
        <authorList>
            <person name="Camacho E."/>
        </authorList>
    </citation>
    <scope>NUCLEOTIDE SEQUENCE</scope>
    <source>
        <strain evidence="3">MPO218</strain>
        <plasmid evidence="3">pUPO218</plasmid>
    </source>
</reference>
<evidence type="ECO:0000259" key="1">
    <source>
        <dbReference type="Pfam" id="PF01796"/>
    </source>
</evidence>
<dbReference type="SUPFAM" id="SSF50249">
    <property type="entry name" value="Nucleic acid-binding proteins"/>
    <property type="match status" value="1"/>
</dbReference>
<reference evidence="3" key="2">
    <citation type="submission" date="2021-04" db="EMBL/GenBank/DDBJ databases">
        <title>Isolation and genomic analysis of the ibuprofen-degrading bacterium Sphingomonas strain MPO218.</title>
        <authorList>
            <person name="Aulestia M."/>
            <person name="Flores A."/>
            <person name="Mangas E.L."/>
            <person name="Perez-Pulido A.J."/>
            <person name="Santero E."/>
            <person name="Camacho E.M."/>
        </authorList>
    </citation>
    <scope>NUCLEOTIDE SEQUENCE</scope>
    <source>
        <strain evidence="3">MPO218</strain>
        <plasmid evidence="3">pUPO218</plasmid>
    </source>
</reference>
<evidence type="ECO:0000313" key="4">
    <source>
        <dbReference type="Proteomes" id="UP000664914"/>
    </source>
</evidence>
<dbReference type="AlphaFoldDB" id="A0A975HGX3"/>